<sequence length="116" mass="13503">MGIPEYNELLEKIITTVRQIYGEKIHVQFEGFHKSLRVKRSIQVLKATELWNVHVDQSYNDFKGNWNICILNDPEFVMDSSAIEDQEKMDWNVACLHSLQVVDDGLSAYEVWCINA</sequence>
<reference evidence="1" key="2">
    <citation type="submission" date="2022-01" db="EMBL/GenBank/DDBJ databases">
        <authorList>
            <person name="Yamashiro T."/>
            <person name="Shiraishi A."/>
            <person name="Satake H."/>
            <person name="Nakayama K."/>
        </authorList>
    </citation>
    <scope>NUCLEOTIDE SEQUENCE</scope>
</reference>
<dbReference type="EMBL" id="BQNB010015396">
    <property type="protein sequence ID" value="GJT39548.1"/>
    <property type="molecule type" value="Genomic_DNA"/>
</dbReference>
<comment type="caution">
    <text evidence="1">The sequence shown here is derived from an EMBL/GenBank/DDBJ whole genome shotgun (WGS) entry which is preliminary data.</text>
</comment>
<dbReference type="Proteomes" id="UP001151760">
    <property type="component" value="Unassembled WGS sequence"/>
</dbReference>
<accession>A0ABQ5DKW8</accession>
<organism evidence="1 2">
    <name type="scientific">Tanacetum coccineum</name>
    <dbReference type="NCBI Taxonomy" id="301880"/>
    <lineage>
        <taxon>Eukaryota</taxon>
        <taxon>Viridiplantae</taxon>
        <taxon>Streptophyta</taxon>
        <taxon>Embryophyta</taxon>
        <taxon>Tracheophyta</taxon>
        <taxon>Spermatophyta</taxon>
        <taxon>Magnoliopsida</taxon>
        <taxon>eudicotyledons</taxon>
        <taxon>Gunneridae</taxon>
        <taxon>Pentapetalae</taxon>
        <taxon>asterids</taxon>
        <taxon>campanulids</taxon>
        <taxon>Asterales</taxon>
        <taxon>Asteraceae</taxon>
        <taxon>Asteroideae</taxon>
        <taxon>Anthemideae</taxon>
        <taxon>Anthemidinae</taxon>
        <taxon>Tanacetum</taxon>
    </lineage>
</organism>
<evidence type="ECO:0000313" key="2">
    <source>
        <dbReference type="Proteomes" id="UP001151760"/>
    </source>
</evidence>
<name>A0ABQ5DKW8_9ASTR</name>
<reference evidence="1" key="1">
    <citation type="journal article" date="2022" name="Int. J. Mol. Sci.">
        <title>Draft Genome of Tanacetum Coccineum: Genomic Comparison of Closely Related Tanacetum-Family Plants.</title>
        <authorList>
            <person name="Yamashiro T."/>
            <person name="Shiraishi A."/>
            <person name="Nakayama K."/>
            <person name="Satake H."/>
        </authorList>
    </citation>
    <scope>NUCLEOTIDE SEQUENCE</scope>
</reference>
<keyword evidence="2" id="KW-1185">Reference proteome</keyword>
<evidence type="ECO:0000313" key="1">
    <source>
        <dbReference type="EMBL" id="GJT39548.1"/>
    </source>
</evidence>
<proteinExistence type="predicted"/>
<gene>
    <name evidence="1" type="ORF">Tco_0939413</name>
</gene>
<protein>
    <submittedName>
        <fullName evidence="1">Uncharacterized protein</fullName>
    </submittedName>
</protein>